<feature type="region of interest" description="Disordered" evidence="1">
    <location>
        <begin position="886"/>
        <end position="911"/>
    </location>
</feature>
<feature type="compositionally biased region" description="Low complexity" evidence="1">
    <location>
        <begin position="75"/>
        <end position="85"/>
    </location>
</feature>
<feature type="compositionally biased region" description="Low complexity" evidence="1">
    <location>
        <begin position="27"/>
        <end position="40"/>
    </location>
</feature>
<dbReference type="Pfam" id="PF07714">
    <property type="entry name" value="PK_Tyr_Ser-Thr"/>
    <property type="match status" value="1"/>
</dbReference>
<feature type="region of interest" description="Disordered" evidence="1">
    <location>
        <begin position="455"/>
        <end position="479"/>
    </location>
</feature>
<accession>D8LI20</accession>
<dbReference type="eggNOG" id="KOG0192">
    <property type="taxonomic scope" value="Eukaryota"/>
</dbReference>
<dbReference type="EMBL" id="FN648378">
    <property type="protein sequence ID" value="CBN79356.1"/>
    <property type="molecule type" value="Genomic_DNA"/>
</dbReference>
<feature type="compositionally biased region" description="Low complexity" evidence="1">
    <location>
        <begin position="807"/>
        <end position="819"/>
    </location>
</feature>
<organism evidence="3 4">
    <name type="scientific">Ectocarpus siliculosus</name>
    <name type="common">Brown alga</name>
    <name type="synonym">Conferva siliculosa</name>
    <dbReference type="NCBI Taxonomy" id="2880"/>
    <lineage>
        <taxon>Eukaryota</taxon>
        <taxon>Sar</taxon>
        <taxon>Stramenopiles</taxon>
        <taxon>Ochrophyta</taxon>
        <taxon>PX clade</taxon>
        <taxon>Phaeophyceae</taxon>
        <taxon>Ectocarpales</taxon>
        <taxon>Ectocarpaceae</taxon>
        <taxon>Ectocarpus</taxon>
    </lineage>
</organism>
<dbReference type="Gene3D" id="1.10.510.10">
    <property type="entry name" value="Transferase(Phosphotransferase) domain 1"/>
    <property type="match status" value="1"/>
</dbReference>
<feature type="compositionally biased region" description="Gly residues" evidence="1">
    <location>
        <begin position="220"/>
        <end position="232"/>
    </location>
</feature>
<feature type="region of interest" description="Disordered" evidence="1">
    <location>
        <begin position="99"/>
        <end position="257"/>
    </location>
</feature>
<name>D8LI20_ECTSI</name>
<dbReference type="InterPro" id="IPR001245">
    <property type="entry name" value="Ser-Thr/Tyr_kinase_cat_dom"/>
</dbReference>
<feature type="region of interest" description="Disordered" evidence="1">
    <location>
        <begin position="508"/>
        <end position="527"/>
    </location>
</feature>
<proteinExistence type="predicted"/>
<feature type="region of interest" description="Disordered" evidence="1">
    <location>
        <begin position="1"/>
        <end position="87"/>
    </location>
</feature>
<keyword evidence="4" id="KW-1185">Reference proteome</keyword>
<evidence type="ECO:0000256" key="1">
    <source>
        <dbReference type="SAM" id="MobiDB-lite"/>
    </source>
</evidence>
<dbReference type="InterPro" id="IPR011009">
    <property type="entry name" value="Kinase-like_dom_sf"/>
</dbReference>
<dbReference type="AlphaFoldDB" id="D8LI20"/>
<sequence>MARAPVSTMLSSDNPRPPPQRRRTSSGRRLTAVAAATAAASIEEGNEEEQAPVWRPVSFEKAKSEPSTAAPPPARRTTPGRPGTTCTLLASVGPSFLQAGSAQDSCSSVNSGCFDQGSSSGRGGGGGGGGGGSVCASPSSVASGTGRRRARTNSSASVLKAAATSSVTPRSTASAPMFSPGGGGGGRRHRGGGERPRSLPPPHGIPNSRSSGRPLRHHGQQGGGVAEVGGGHHPTRQRSSGGVPLPLPSPSPSPSPAAAAAAAAASWAEVEALALTSIVPAVREAADSVARLMKASGGGGGGGGNWVGWCGSVARTLRRAVRVLAKATAHDEQVERVLMEDIQESICEMSEIMQCYASRGLSAEEAFWSGLCHRRQSEAELAIALASQRLELVMKVRAGYSGGSSSSSLLEASDRHSRMQRRSSQEILEDSKTRLREWRLHQVEIPATEVEVVGDEVLGDGDGGGGGGGGGRGSEDKRNSTVSTTVYLGSCMGLNAAVKAFSFKGGGGGGGGGNGSSESTAAPAPMPLDDRALRRIVGDVCSGMAHLADLGFVHGGLSSSNVLLDARGRAKISDLGPLLRTPVAGNTTRLRYTAPEVLAGEDTSLKSDAYSFGMLVLECLTRRLPWQQEDDEDAATTAAAIDDGTTTSSAVEDARLSRTVMSGDRPGVPGDAPRDLARVAKDCWAHDPASRPDMVRVLEDLYPTGLTATSAAAGVAAGESGEAVPTNSMTTRVDDDDDHHHHRHGEARVLHGDEDDSSGLRPGPRGAGAVRRTRGIGDGTTPRSFELSSPRKMFPFPSSGAGSPLATMTTPGTPCSSSGRSRRRATSLETFSTLGVSSTTSSARSSVSRHVRGASAGGGGGGRGGRVLGVGGGIAGGGVLFAERSHTMPVRTQRSRSRKGDGADAPSRAESLPCVQYLAAQEISHQ</sequence>
<reference evidence="3 4" key="1">
    <citation type="journal article" date="2010" name="Nature">
        <title>The Ectocarpus genome and the independent evolution of multicellularity in brown algae.</title>
        <authorList>
            <person name="Cock J.M."/>
            <person name="Sterck L."/>
            <person name="Rouze P."/>
            <person name="Scornet D."/>
            <person name="Allen A.E."/>
            <person name="Amoutzias G."/>
            <person name="Anthouard V."/>
            <person name="Artiguenave F."/>
            <person name="Aury J.M."/>
            <person name="Badger J.H."/>
            <person name="Beszteri B."/>
            <person name="Billiau K."/>
            <person name="Bonnet E."/>
            <person name="Bothwell J.H."/>
            <person name="Bowler C."/>
            <person name="Boyen C."/>
            <person name="Brownlee C."/>
            <person name="Carrano C.J."/>
            <person name="Charrier B."/>
            <person name="Cho G.Y."/>
            <person name="Coelho S.M."/>
            <person name="Collen J."/>
            <person name="Corre E."/>
            <person name="Da Silva C."/>
            <person name="Delage L."/>
            <person name="Delaroque N."/>
            <person name="Dittami S.M."/>
            <person name="Doulbeau S."/>
            <person name="Elias M."/>
            <person name="Farnham G."/>
            <person name="Gachon C.M."/>
            <person name="Gschloessl B."/>
            <person name="Heesch S."/>
            <person name="Jabbari K."/>
            <person name="Jubin C."/>
            <person name="Kawai H."/>
            <person name="Kimura K."/>
            <person name="Kloareg B."/>
            <person name="Kupper F.C."/>
            <person name="Lang D."/>
            <person name="Le Bail A."/>
            <person name="Leblanc C."/>
            <person name="Lerouge P."/>
            <person name="Lohr M."/>
            <person name="Lopez P.J."/>
            <person name="Martens C."/>
            <person name="Maumus F."/>
            <person name="Michel G."/>
            <person name="Miranda-Saavedra D."/>
            <person name="Morales J."/>
            <person name="Moreau H."/>
            <person name="Motomura T."/>
            <person name="Nagasato C."/>
            <person name="Napoli C.A."/>
            <person name="Nelson D.R."/>
            <person name="Nyvall-Collen P."/>
            <person name="Peters A.F."/>
            <person name="Pommier C."/>
            <person name="Potin P."/>
            <person name="Poulain J."/>
            <person name="Quesneville H."/>
            <person name="Read B."/>
            <person name="Rensing S.A."/>
            <person name="Ritter A."/>
            <person name="Rousvoal S."/>
            <person name="Samanta M."/>
            <person name="Samson G."/>
            <person name="Schroeder D.C."/>
            <person name="Segurens B."/>
            <person name="Strittmatter M."/>
            <person name="Tonon T."/>
            <person name="Tregear J.W."/>
            <person name="Valentin K."/>
            <person name="von Dassow P."/>
            <person name="Yamagishi T."/>
            <person name="Van de Peer Y."/>
            <person name="Wincker P."/>
        </authorList>
    </citation>
    <scope>NUCLEOTIDE SEQUENCE [LARGE SCALE GENOMIC DNA]</scope>
    <source>
        <strain evidence="4">Ec32 / CCAP1310/4</strain>
    </source>
</reference>
<dbReference type="InterPro" id="IPR050167">
    <property type="entry name" value="Ser_Thr_protein_kinase"/>
</dbReference>
<feature type="compositionally biased region" description="Low complexity" evidence="1">
    <location>
        <begin position="134"/>
        <end position="144"/>
    </location>
</feature>
<evidence type="ECO:0000313" key="3">
    <source>
        <dbReference type="EMBL" id="CBN79356.1"/>
    </source>
</evidence>
<feature type="compositionally biased region" description="Gly residues" evidence="1">
    <location>
        <begin position="855"/>
        <end position="865"/>
    </location>
</feature>
<feature type="compositionally biased region" description="Polar residues" evidence="1">
    <location>
        <begin position="99"/>
        <end position="113"/>
    </location>
</feature>
<dbReference type="GO" id="GO:0005737">
    <property type="term" value="C:cytoplasm"/>
    <property type="evidence" value="ECO:0007669"/>
    <property type="project" value="TreeGrafter"/>
</dbReference>
<dbReference type="OrthoDB" id="122634at2759"/>
<gene>
    <name evidence="3" type="ORF">Esi_0201_0016</name>
</gene>
<feature type="region of interest" description="Disordered" evidence="1">
    <location>
        <begin position="400"/>
        <end position="428"/>
    </location>
</feature>
<keyword evidence="3" id="KW-0418">Kinase</keyword>
<dbReference type="GO" id="GO:0005524">
    <property type="term" value="F:ATP binding"/>
    <property type="evidence" value="ECO:0007669"/>
    <property type="project" value="InterPro"/>
</dbReference>
<feature type="compositionally biased region" description="Polar residues" evidence="1">
    <location>
        <begin position="152"/>
        <end position="174"/>
    </location>
</feature>
<feature type="region of interest" description="Disordered" evidence="1">
    <location>
        <begin position="717"/>
        <end position="865"/>
    </location>
</feature>
<dbReference type="GO" id="GO:0004672">
    <property type="term" value="F:protein kinase activity"/>
    <property type="evidence" value="ECO:0007669"/>
    <property type="project" value="InterPro"/>
</dbReference>
<feature type="compositionally biased region" description="Gly residues" evidence="1">
    <location>
        <begin position="120"/>
        <end position="133"/>
    </location>
</feature>
<dbReference type="GO" id="GO:0007165">
    <property type="term" value="P:signal transduction"/>
    <property type="evidence" value="ECO:0007669"/>
    <property type="project" value="TreeGrafter"/>
</dbReference>
<dbReference type="InterPro" id="IPR000719">
    <property type="entry name" value="Prot_kinase_dom"/>
</dbReference>
<protein>
    <submittedName>
        <fullName evidence="3">TKL family protein kinase</fullName>
    </submittedName>
</protein>
<feature type="compositionally biased region" description="Gly residues" evidence="1">
    <location>
        <begin position="460"/>
        <end position="472"/>
    </location>
</feature>
<feature type="compositionally biased region" description="Low complexity" evidence="1">
    <location>
        <begin position="835"/>
        <end position="846"/>
    </location>
</feature>
<dbReference type="STRING" id="2880.D8LI20"/>
<evidence type="ECO:0000259" key="2">
    <source>
        <dbReference type="PROSITE" id="PS50011"/>
    </source>
</evidence>
<feature type="compositionally biased region" description="Low complexity" evidence="1">
    <location>
        <begin position="759"/>
        <end position="770"/>
    </location>
</feature>
<feature type="domain" description="Protein kinase" evidence="2">
    <location>
        <begin position="290"/>
        <end position="705"/>
    </location>
</feature>
<evidence type="ECO:0000313" key="4">
    <source>
        <dbReference type="Proteomes" id="UP000002630"/>
    </source>
</evidence>
<dbReference type="PANTHER" id="PTHR23257">
    <property type="entry name" value="SERINE-THREONINE PROTEIN KINASE"/>
    <property type="match status" value="1"/>
</dbReference>
<dbReference type="SUPFAM" id="SSF56112">
    <property type="entry name" value="Protein kinase-like (PK-like)"/>
    <property type="match status" value="1"/>
</dbReference>
<dbReference type="EMBL" id="FN649753">
    <property type="protein sequence ID" value="CBN79356.1"/>
    <property type="molecule type" value="Genomic_DNA"/>
</dbReference>
<dbReference type="PROSITE" id="PS50011">
    <property type="entry name" value="PROTEIN_KINASE_DOM"/>
    <property type="match status" value="1"/>
</dbReference>
<feature type="compositionally biased region" description="Pro residues" evidence="1">
    <location>
        <begin position="245"/>
        <end position="255"/>
    </location>
</feature>
<dbReference type="InParanoid" id="D8LI20"/>
<keyword evidence="3" id="KW-0808">Transferase</keyword>
<dbReference type="Proteomes" id="UP000002630">
    <property type="component" value="Linkage Group LG28"/>
</dbReference>